<dbReference type="PANTHER" id="PTHR12049">
    <property type="entry name" value="PROTEIN ARGININE METHYLTRANSFERASE NDUFAF7, MITOCHONDRIAL"/>
    <property type="match status" value="1"/>
</dbReference>
<dbReference type="GO" id="GO:0005739">
    <property type="term" value="C:mitochondrion"/>
    <property type="evidence" value="ECO:0007669"/>
    <property type="project" value="UniProtKB-SubCell"/>
</dbReference>
<dbReference type="PANTHER" id="PTHR12049:SF7">
    <property type="entry name" value="PROTEIN ARGININE METHYLTRANSFERASE NDUFAF7, MITOCHONDRIAL"/>
    <property type="match status" value="1"/>
</dbReference>
<dbReference type="EC" id="2.1.1.320" evidence="7"/>
<dbReference type="InterPro" id="IPR003788">
    <property type="entry name" value="NDUFAF7"/>
</dbReference>
<comment type="catalytic activity">
    <reaction evidence="6 7">
        <text>L-arginyl-[protein] + 2 S-adenosyl-L-methionine = N(omega),N(omega)'-dimethyl-L-arginyl-[protein] + 2 S-adenosyl-L-homocysteine + 2 H(+)</text>
        <dbReference type="Rhea" id="RHEA:48108"/>
        <dbReference type="Rhea" id="RHEA-COMP:10532"/>
        <dbReference type="Rhea" id="RHEA-COMP:11992"/>
        <dbReference type="ChEBI" id="CHEBI:15378"/>
        <dbReference type="ChEBI" id="CHEBI:29965"/>
        <dbReference type="ChEBI" id="CHEBI:57856"/>
        <dbReference type="ChEBI" id="CHEBI:59789"/>
        <dbReference type="ChEBI" id="CHEBI:88221"/>
        <dbReference type="EC" id="2.1.1.320"/>
    </reaction>
</comment>
<dbReference type="InterPro" id="IPR038375">
    <property type="entry name" value="NDUFAF7_sf"/>
</dbReference>
<evidence type="ECO:0000256" key="7">
    <source>
        <dbReference type="RuleBase" id="RU364114"/>
    </source>
</evidence>
<evidence type="ECO:0000256" key="6">
    <source>
        <dbReference type="ARBA" id="ARBA00048612"/>
    </source>
</evidence>
<evidence type="ECO:0000256" key="1">
    <source>
        <dbReference type="ARBA" id="ARBA00004173"/>
    </source>
</evidence>
<dbReference type="SUPFAM" id="SSF53335">
    <property type="entry name" value="S-adenosyl-L-methionine-dependent methyltransferases"/>
    <property type="match status" value="1"/>
</dbReference>
<dbReference type="Proteomes" id="UP000785679">
    <property type="component" value="Unassembled WGS sequence"/>
</dbReference>
<comment type="caution">
    <text evidence="8">The sequence shown here is derived from an EMBL/GenBank/DDBJ whole genome shotgun (WGS) entry which is preliminary data.</text>
</comment>
<dbReference type="GO" id="GO:0035243">
    <property type="term" value="F:protein-arginine omega-N symmetric methyltransferase activity"/>
    <property type="evidence" value="ECO:0007669"/>
    <property type="project" value="UniProtKB-EC"/>
</dbReference>
<dbReference type="EMBL" id="RRYP01007404">
    <property type="protein sequence ID" value="TNV80524.1"/>
    <property type="molecule type" value="Genomic_DNA"/>
</dbReference>
<comment type="function">
    <text evidence="7">Arginine methyltransferase involved in the assembly or stability of mitochondrial NADH:ubiquinone oxidoreductase complex (complex I).</text>
</comment>
<keyword evidence="5 7" id="KW-0496">Mitochondrion</keyword>
<evidence type="ECO:0000256" key="2">
    <source>
        <dbReference type="ARBA" id="ARBA00005891"/>
    </source>
</evidence>
<name>A0A8J8T376_HALGN</name>
<dbReference type="GO" id="GO:0032259">
    <property type="term" value="P:methylation"/>
    <property type="evidence" value="ECO:0007669"/>
    <property type="project" value="UniProtKB-KW"/>
</dbReference>
<evidence type="ECO:0000256" key="5">
    <source>
        <dbReference type="ARBA" id="ARBA00023128"/>
    </source>
</evidence>
<reference evidence="8" key="1">
    <citation type="submission" date="2019-06" db="EMBL/GenBank/DDBJ databases">
        <authorList>
            <person name="Zheng W."/>
        </authorList>
    </citation>
    <scope>NUCLEOTIDE SEQUENCE</scope>
    <source>
        <strain evidence="8">QDHG01</strain>
    </source>
</reference>
<keyword evidence="4 7" id="KW-0808">Transferase</keyword>
<evidence type="ECO:0000313" key="8">
    <source>
        <dbReference type="EMBL" id="TNV80524.1"/>
    </source>
</evidence>
<accession>A0A8J8T376</accession>
<evidence type="ECO:0000256" key="3">
    <source>
        <dbReference type="ARBA" id="ARBA00022603"/>
    </source>
</evidence>
<dbReference type="Pfam" id="PF02636">
    <property type="entry name" value="Methyltransf_28"/>
    <property type="match status" value="1"/>
</dbReference>
<dbReference type="AlphaFoldDB" id="A0A8J8T376"/>
<proteinExistence type="inferred from homology"/>
<dbReference type="GO" id="GO:0032981">
    <property type="term" value="P:mitochondrial respiratory chain complex I assembly"/>
    <property type="evidence" value="ECO:0007669"/>
    <property type="project" value="TreeGrafter"/>
</dbReference>
<dbReference type="Gene3D" id="3.40.50.12710">
    <property type="match status" value="1"/>
</dbReference>
<protein>
    <recommendedName>
        <fullName evidence="7">Protein arginine methyltransferase NDUFAF7</fullName>
        <ecNumber evidence="7">2.1.1.320</ecNumber>
    </recommendedName>
</protein>
<keyword evidence="9" id="KW-1185">Reference proteome</keyword>
<sequence>MAQKQYLGKLYSFARAHFSSSKKGILGPSATTKKDGLLFGKQQQQQQPPSIIQSTPLKQVIQHELQTTGLPMSLARFMELGLMHPEHGYYSTKDKIFNKGGDFTTSPEISQMFGEMLGIWIMTAIRNNYMKVDDTSGEASGEVSSVNIVEIGPGSGLMMSDIIRTLAQFTGNLKNFQLNLIEASPNLISKQQERLLADLKGYNINMFLTYDMDLHKRQSNPADKDQSTQIKIERFYNTEQNFSIAWFPTLKDYYNYYLETQIKKVQSITGGDKSKKLSKHQVSQLTSNPVLILAHELYDALPVHQFEYTTERQWQERMVHSEGNTLTLKASEKGKENVDKVLKPEKLFAGQSEIKVGDTIEICPSAVSLTQEIMSLIEVSRGAALIVDYGEDHAFSNSFRGIKEHKVYKEFSQIAENVGNIDLTTYVNFNQIKKIAESNANLLVNGPMPQGLFLECMGITMRLEILQKAAKTQSQRKLLEDSYIRLCHPEQMGEIYKMLFLGHKEVGDIFPFLGEETEKKQNTFG</sequence>
<comment type="similarity">
    <text evidence="2 7">Belongs to the NDUFAF7 family.</text>
</comment>
<keyword evidence="3 7" id="KW-0489">Methyltransferase</keyword>
<comment type="subcellular location">
    <subcellularLocation>
        <location evidence="1 7">Mitochondrion</location>
    </subcellularLocation>
</comment>
<gene>
    <name evidence="8" type="ORF">FGO68_gene17065</name>
</gene>
<dbReference type="InterPro" id="IPR029063">
    <property type="entry name" value="SAM-dependent_MTases_sf"/>
</dbReference>
<evidence type="ECO:0000256" key="4">
    <source>
        <dbReference type="ARBA" id="ARBA00022679"/>
    </source>
</evidence>
<evidence type="ECO:0000313" key="9">
    <source>
        <dbReference type="Proteomes" id="UP000785679"/>
    </source>
</evidence>
<organism evidence="8 9">
    <name type="scientific">Halteria grandinella</name>
    <dbReference type="NCBI Taxonomy" id="5974"/>
    <lineage>
        <taxon>Eukaryota</taxon>
        <taxon>Sar</taxon>
        <taxon>Alveolata</taxon>
        <taxon>Ciliophora</taxon>
        <taxon>Intramacronucleata</taxon>
        <taxon>Spirotrichea</taxon>
        <taxon>Stichotrichia</taxon>
        <taxon>Sporadotrichida</taxon>
        <taxon>Halteriidae</taxon>
        <taxon>Halteria</taxon>
    </lineage>
</organism>
<dbReference type="OrthoDB" id="5595109at2759"/>